<dbReference type="InterPro" id="IPR001138">
    <property type="entry name" value="Zn2Cys6_DnaBD"/>
</dbReference>
<accession>A0A9P6VGX0</accession>
<dbReference type="SMART" id="SM00066">
    <property type="entry name" value="GAL4"/>
    <property type="match status" value="1"/>
</dbReference>
<dbReference type="Proteomes" id="UP000785200">
    <property type="component" value="Unassembled WGS sequence"/>
</dbReference>
<dbReference type="InterPro" id="IPR036864">
    <property type="entry name" value="Zn2-C6_fun-type_DNA-bd_sf"/>
</dbReference>
<keyword evidence="1" id="KW-0479">Metal-binding</keyword>
<dbReference type="Pfam" id="PF11951">
    <property type="entry name" value="Fungal_trans_2"/>
    <property type="match status" value="1"/>
</dbReference>
<keyword evidence="9" id="KW-1185">Reference proteome</keyword>
<dbReference type="AlphaFoldDB" id="A0A9P6VGX0"/>
<dbReference type="InterPro" id="IPR021858">
    <property type="entry name" value="Fun_TF"/>
</dbReference>
<evidence type="ECO:0000256" key="2">
    <source>
        <dbReference type="ARBA" id="ARBA00022833"/>
    </source>
</evidence>
<dbReference type="CDD" id="cd00067">
    <property type="entry name" value="GAL4"/>
    <property type="match status" value="1"/>
</dbReference>
<protein>
    <submittedName>
        <fullName evidence="8">Transcription regulator</fullName>
    </submittedName>
</protein>
<keyword evidence="3" id="KW-0805">Transcription regulation</keyword>
<dbReference type="OrthoDB" id="39175at2759"/>
<keyword evidence="4" id="KW-0238">DNA-binding</keyword>
<evidence type="ECO:0000313" key="9">
    <source>
        <dbReference type="Proteomes" id="UP000785200"/>
    </source>
</evidence>
<dbReference type="GO" id="GO:0008270">
    <property type="term" value="F:zinc ion binding"/>
    <property type="evidence" value="ECO:0007669"/>
    <property type="project" value="InterPro"/>
</dbReference>
<dbReference type="PROSITE" id="PS00463">
    <property type="entry name" value="ZN2_CY6_FUNGAL_1"/>
    <property type="match status" value="1"/>
</dbReference>
<name>A0A9P6VGX0_9HELO</name>
<dbReference type="GO" id="GO:0003677">
    <property type="term" value="F:DNA binding"/>
    <property type="evidence" value="ECO:0007669"/>
    <property type="project" value="UniProtKB-KW"/>
</dbReference>
<reference evidence="8" key="1">
    <citation type="submission" date="2019-07" db="EMBL/GenBank/DDBJ databases">
        <title>Hyphodiscus hymeniophilus genome sequencing and assembly.</title>
        <authorList>
            <person name="Kramer G."/>
            <person name="Nodwell J."/>
        </authorList>
    </citation>
    <scope>NUCLEOTIDE SEQUENCE</scope>
    <source>
        <strain evidence="8">ATCC 34498</strain>
    </source>
</reference>
<dbReference type="PANTHER" id="PTHR36206">
    <property type="entry name" value="ASPERCRYPTIN BIOSYNTHESIS CLUSTER-SPECIFIC TRANSCRIPTION REGULATOR ATNN-RELATED"/>
    <property type="match status" value="1"/>
</dbReference>
<dbReference type="PROSITE" id="PS50048">
    <property type="entry name" value="ZN2_CY6_FUNGAL_2"/>
    <property type="match status" value="1"/>
</dbReference>
<evidence type="ECO:0000256" key="3">
    <source>
        <dbReference type="ARBA" id="ARBA00023015"/>
    </source>
</evidence>
<organism evidence="8 9">
    <name type="scientific">Hyphodiscus hymeniophilus</name>
    <dbReference type="NCBI Taxonomy" id="353542"/>
    <lineage>
        <taxon>Eukaryota</taxon>
        <taxon>Fungi</taxon>
        <taxon>Dikarya</taxon>
        <taxon>Ascomycota</taxon>
        <taxon>Pezizomycotina</taxon>
        <taxon>Leotiomycetes</taxon>
        <taxon>Helotiales</taxon>
        <taxon>Hyphodiscaceae</taxon>
        <taxon>Hyphodiscus</taxon>
    </lineage>
</organism>
<dbReference type="Gene3D" id="4.10.240.10">
    <property type="entry name" value="Zn(2)-C6 fungal-type DNA-binding domain"/>
    <property type="match status" value="1"/>
</dbReference>
<dbReference type="InterPro" id="IPR052360">
    <property type="entry name" value="Transcr_Regulatory_Proteins"/>
</dbReference>
<comment type="caution">
    <text evidence="8">The sequence shown here is derived from an EMBL/GenBank/DDBJ whole genome shotgun (WGS) entry which is preliminary data.</text>
</comment>
<proteinExistence type="predicted"/>
<keyword evidence="5" id="KW-0804">Transcription</keyword>
<keyword evidence="2" id="KW-0862">Zinc</keyword>
<evidence type="ECO:0000256" key="1">
    <source>
        <dbReference type="ARBA" id="ARBA00022723"/>
    </source>
</evidence>
<evidence type="ECO:0000256" key="5">
    <source>
        <dbReference type="ARBA" id="ARBA00023163"/>
    </source>
</evidence>
<gene>
    <name evidence="8" type="ORF">D0Z07_6552</name>
</gene>
<dbReference type="SUPFAM" id="SSF57701">
    <property type="entry name" value="Zn2/Cys6 DNA-binding domain"/>
    <property type="match status" value="1"/>
</dbReference>
<dbReference type="PANTHER" id="PTHR36206:SF4">
    <property type="entry name" value="HYPOTHETICAL CONSERVED PROTEIN (EUROFUNG)-RELATED"/>
    <property type="match status" value="1"/>
</dbReference>
<evidence type="ECO:0000313" key="8">
    <source>
        <dbReference type="EMBL" id="KAG0647708.1"/>
    </source>
</evidence>
<dbReference type="Pfam" id="PF00172">
    <property type="entry name" value="Zn_clus"/>
    <property type="match status" value="1"/>
</dbReference>
<evidence type="ECO:0000256" key="4">
    <source>
        <dbReference type="ARBA" id="ARBA00023125"/>
    </source>
</evidence>
<evidence type="ECO:0000259" key="7">
    <source>
        <dbReference type="PROSITE" id="PS50048"/>
    </source>
</evidence>
<evidence type="ECO:0000256" key="6">
    <source>
        <dbReference type="ARBA" id="ARBA00023242"/>
    </source>
</evidence>
<feature type="domain" description="Zn(2)-C6 fungal-type" evidence="7">
    <location>
        <begin position="25"/>
        <end position="53"/>
    </location>
</feature>
<dbReference type="GO" id="GO:0000981">
    <property type="term" value="F:DNA-binding transcription factor activity, RNA polymerase II-specific"/>
    <property type="evidence" value="ECO:0007669"/>
    <property type="project" value="InterPro"/>
</dbReference>
<keyword evidence="6" id="KW-0539">Nucleus</keyword>
<sequence>MELIYNADLHEVKKTRAGRPKARTGCLTCRARRVKCDESRPVCLKCTTFGRECGGYQEAKAIRRRLPRLEVVAHHLLPKVSRENERLLSHKVPIPIRSYNMTEKDGQFLQLYQQDIAAELSGGFGSTLWYRIILQACDNASIRSLIVAIAAVKQNARTQSSQPNESRNHRYYALQKYSQGLNGIQEQLSRDPGSTRLALIGALLIFVFEALLGDMKIALNHVQSALDLINQRQGYKAKTSPDPRGTVVSTRAPKPGAPDFIENEILKTFMRLDRPGIKLFGAERKNPRPVRNRALTKLFYIEDYQIPSCFTCFEEALHYFECMHFRLFPEQDFKKKLRGGSTPTGEATSSATLLMWLLTELPESTAIILREEARSWQLAFERLLRHSRRQQGASEFIAATTLSIQTASIEVSLSAITNVPGNMDDCAETSRNLLIGARDIVSHPKYTKGFVFEVGVIPPLFTVIVYSPNMLYKKEALGILREMQPRVECVWDSRVVADAGEAFIEMLERTTEVGETINIRHHYEQIRATGWDG</sequence>
<dbReference type="EMBL" id="VNKQ01000012">
    <property type="protein sequence ID" value="KAG0647708.1"/>
    <property type="molecule type" value="Genomic_DNA"/>
</dbReference>